<keyword evidence="2" id="KW-0285">Flavoprotein</keyword>
<reference evidence="6" key="1">
    <citation type="journal article" date="2019" name="Int. J. Syst. Evol. Microbiol.">
        <title>The Global Catalogue of Microorganisms (GCM) 10K type strain sequencing project: providing services to taxonomists for standard genome sequencing and annotation.</title>
        <authorList>
            <consortium name="The Broad Institute Genomics Platform"/>
            <consortium name="The Broad Institute Genome Sequencing Center for Infectious Disease"/>
            <person name="Wu L."/>
            <person name="Ma J."/>
        </authorList>
    </citation>
    <scope>NUCLEOTIDE SEQUENCE [LARGE SCALE GENOMIC DNA]</scope>
    <source>
        <strain evidence="6">NBRC 102122</strain>
    </source>
</reference>
<protein>
    <submittedName>
        <fullName evidence="5">Flavin reductase</fullName>
    </submittedName>
</protein>
<dbReference type="InterPro" id="IPR012349">
    <property type="entry name" value="Split_barrel_FMN-bd"/>
</dbReference>
<comment type="caution">
    <text evidence="5">The sequence shown here is derived from an EMBL/GenBank/DDBJ whole genome shotgun (WGS) entry which is preliminary data.</text>
</comment>
<accession>A0ABQ5ZPL9</accession>
<evidence type="ECO:0000313" key="6">
    <source>
        <dbReference type="Proteomes" id="UP001156702"/>
    </source>
</evidence>
<sequence>MQEIALEDVYQLMEPGPVVLLITCNEGQPNVMTMSWHMMVDFVPPLAACVVSRRNLSFTALRQSGQCVIGIPGVELAQKVVDIGNCSGRDVDKFARYGLTPSAPKKVAVPLIKECFVNLECKIKDPRLIEDYDLLVLEVVAAWRDPERKTCKTFHHQGYGSFVVDGQAISLASRMP</sequence>
<name>A0ABQ5ZPL9_9HYPH</name>
<dbReference type="PANTHER" id="PTHR43567">
    <property type="entry name" value="FLAVOREDOXIN-RELATED-RELATED"/>
    <property type="match status" value="1"/>
</dbReference>
<dbReference type="SMART" id="SM00903">
    <property type="entry name" value="Flavin_Reduct"/>
    <property type="match status" value="1"/>
</dbReference>
<feature type="domain" description="Flavin reductase like" evidence="4">
    <location>
        <begin position="13"/>
        <end position="161"/>
    </location>
</feature>
<dbReference type="PANTHER" id="PTHR43567:SF1">
    <property type="entry name" value="FLAVOREDOXIN"/>
    <property type="match status" value="1"/>
</dbReference>
<gene>
    <name evidence="5" type="ORF">GCM10007923_49030</name>
</gene>
<dbReference type="EMBL" id="BSOP01000043">
    <property type="protein sequence ID" value="GLR53687.1"/>
    <property type="molecule type" value="Genomic_DNA"/>
</dbReference>
<dbReference type="RefSeq" id="WP_244766672.1">
    <property type="nucleotide sequence ID" value="NZ_BSOP01000043.1"/>
</dbReference>
<keyword evidence="6" id="KW-1185">Reference proteome</keyword>
<evidence type="ECO:0000313" key="5">
    <source>
        <dbReference type="EMBL" id="GLR53687.1"/>
    </source>
</evidence>
<dbReference type="Pfam" id="PF01613">
    <property type="entry name" value="Flavin_Reduct"/>
    <property type="match status" value="1"/>
</dbReference>
<dbReference type="Gene3D" id="2.30.110.10">
    <property type="entry name" value="Electron Transport, Fmn-binding Protein, Chain A"/>
    <property type="match status" value="1"/>
</dbReference>
<evidence type="ECO:0000259" key="4">
    <source>
        <dbReference type="SMART" id="SM00903"/>
    </source>
</evidence>
<dbReference type="SUPFAM" id="SSF50475">
    <property type="entry name" value="FMN-binding split barrel"/>
    <property type="match status" value="1"/>
</dbReference>
<organism evidence="5 6">
    <name type="scientific">Shinella yambaruensis</name>
    <dbReference type="NCBI Taxonomy" id="415996"/>
    <lineage>
        <taxon>Bacteria</taxon>
        <taxon>Pseudomonadati</taxon>
        <taxon>Pseudomonadota</taxon>
        <taxon>Alphaproteobacteria</taxon>
        <taxon>Hyphomicrobiales</taxon>
        <taxon>Rhizobiaceae</taxon>
        <taxon>Shinella</taxon>
    </lineage>
</organism>
<proteinExistence type="inferred from homology"/>
<comment type="cofactor">
    <cofactor evidence="1">
        <name>FMN</name>
        <dbReference type="ChEBI" id="CHEBI:58210"/>
    </cofactor>
</comment>
<dbReference type="InterPro" id="IPR002563">
    <property type="entry name" value="Flavin_Rdtase-like_dom"/>
</dbReference>
<evidence type="ECO:0000256" key="1">
    <source>
        <dbReference type="ARBA" id="ARBA00001917"/>
    </source>
</evidence>
<dbReference type="InterPro" id="IPR052174">
    <property type="entry name" value="Flavoredoxin"/>
</dbReference>
<evidence type="ECO:0000256" key="3">
    <source>
        <dbReference type="ARBA" id="ARBA00038054"/>
    </source>
</evidence>
<evidence type="ECO:0000256" key="2">
    <source>
        <dbReference type="ARBA" id="ARBA00022630"/>
    </source>
</evidence>
<comment type="similarity">
    <text evidence="3">Belongs to the flavoredoxin family.</text>
</comment>
<dbReference type="Proteomes" id="UP001156702">
    <property type="component" value="Unassembled WGS sequence"/>
</dbReference>